<proteinExistence type="predicted"/>
<dbReference type="AlphaFoldDB" id="A0AAE3HID0"/>
<gene>
    <name evidence="2" type="ORF">J2T55_000888</name>
</gene>
<protein>
    <submittedName>
        <fullName evidence="2">ABC-type Zn2+ transport system substrate-binding protein/surface adhesin</fullName>
    </submittedName>
</protein>
<sequence length="85" mass="9381">MSAADEVYIDHKHCASHDDDHNHDDHGGDDHAGKHHHCPNCSAHFVGLASSIVLVSNVHLDTYQRFLTDRSLLRSEAPPTPPPNL</sequence>
<feature type="compositionally biased region" description="Basic and acidic residues" evidence="1">
    <location>
        <begin position="8"/>
        <end position="32"/>
    </location>
</feature>
<keyword evidence="3" id="KW-1185">Reference proteome</keyword>
<reference evidence="2" key="1">
    <citation type="submission" date="2022-08" db="EMBL/GenBank/DDBJ databases">
        <title>Genomic Encyclopedia of Type Strains, Phase III (KMG-III): the genomes of soil and plant-associated and newly described type strains.</title>
        <authorList>
            <person name="Whitman W."/>
        </authorList>
    </citation>
    <scope>NUCLEOTIDE SEQUENCE</scope>
    <source>
        <strain evidence="2">HMT 1</strain>
    </source>
</reference>
<name>A0AAE3HID0_9GAMM</name>
<evidence type="ECO:0000313" key="2">
    <source>
        <dbReference type="EMBL" id="MCS3902880.1"/>
    </source>
</evidence>
<organism evidence="2 3">
    <name type="scientific">Methylohalomonas lacus</name>
    <dbReference type="NCBI Taxonomy" id="398773"/>
    <lineage>
        <taxon>Bacteria</taxon>
        <taxon>Pseudomonadati</taxon>
        <taxon>Pseudomonadota</taxon>
        <taxon>Gammaproteobacteria</taxon>
        <taxon>Methylohalomonadales</taxon>
        <taxon>Methylohalomonadaceae</taxon>
        <taxon>Methylohalomonas</taxon>
    </lineage>
</organism>
<dbReference type="Proteomes" id="UP001204445">
    <property type="component" value="Unassembled WGS sequence"/>
</dbReference>
<evidence type="ECO:0000313" key="3">
    <source>
        <dbReference type="Proteomes" id="UP001204445"/>
    </source>
</evidence>
<dbReference type="EMBL" id="JANUCT010000005">
    <property type="protein sequence ID" value="MCS3902880.1"/>
    <property type="molecule type" value="Genomic_DNA"/>
</dbReference>
<accession>A0AAE3HID0</accession>
<comment type="caution">
    <text evidence="2">The sequence shown here is derived from an EMBL/GenBank/DDBJ whole genome shotgun (WGS) entry which is preliminary data.</text>
</comment>
<feature type="region of interest" description="Disordered" evidence="1">
    <location>
        <begin position="1"/>
        <end position="35"/>
    </location>
</feature>
<evidence type="ECO:0000256" key="1">
    <source>
        <dbReference type="SAM" id="MobiDB-lite"/>
    </source>
</evidence>